<evidence type="ECO:0000313" key="4">
    <source>
        <dbReference type="Proteomes" id="UP000093186"/>
    </source>
</evidence>
<name>A0A1B9XWL2_9FLAO</name>
<proteinExistence type="predicted"/>
<evidence type="ECO:0000313" key="3">
    <source>
        <dbReference type="EMBL" id="OCK41811.1"/>
    </source>
</evidence>
<comment type="caution">
    <text evidence="3">The sequence shown here is derived from an EMBL/GenBank/DDBJ whole genome shotgun (WGS) entry which is preliminary data.</text>
</comment>
<feature type="coiled-coil region" evidence="1">
    <location>
        <begin position="170"/>
        <end position="285"/>
    </location>
</feature>
<organism evidence="3 4">
    <name type="scientific">Tenacibaculum soleae</name>
    <dbReference type="NCBI Taxonomy" id="447689"/>
    <lineage>
        <taxon>Bacteria</taxon>
        <taxon>Pseudomonadati</taxon>
        <taxon>Bacteroidota</taxon>
        <taxon>Flavobacteriia</taxon>
        <taxon>Flavobacteriales</taxon>
        <taxon>Flavobacteriaceae</taxon>
        <taxon>Tenacibaculum</taxon>
    </lineage>
</organism>
<reference evidence="3 4" key="1">
    <citation type="submission" date="2016-06" db="EMBL/GenBank/DDBJ databases">
        <title>Draft Genome Sequence of Tenacibaculum soleae UCD-KL19.</title>
        <authorList>
            <person name="Eisen J.A."/>
            <person name="Coil D.A."/>
            <person name="Lujan K.M."/>
        </authorList>
    </citation>
    <scope>NUCLEOTIDE SEQUENCE [LARGE SCALE GENOMIC DNA]</scope>
    <source>
        <strain evidence="3 4">UCD-KL19</strain>
    </source>
</reference>
<dbReference type="AlphaFoldDB" id="A0A1B9XWL2"/>
<gene>
    <name evidence="3" type="ORF">BA195_13795</name>
</gene>
<dbReference type="RefSeq" id="WP_068706542.1">
    <property type="nucleotide sequence ID" value="NZ_MAKX01000045.1"/>
</dbReference>
<protein>
    <submittedName>
        <fullName evidence="3">Uncharacterized protein</fullName>
    </submittedName>
</protein>
<dbReference type="EMBL" id="MAKX01000045">
    <property type="protein sequence ID" value="OCK41811.1"/>
    <property type="molecule type" value="Genomic_DNA"/>
</dbReference>
<feature type="transmembrane region" description="Helical" evidence="2">
    <location>
        <begin position="319"/>
        <end position="345"/>
    </location>
</feature>
<keyword evidence="4" id="KW-1185">Reference proteome</keyword>
<keyword evidence="2" id="KW-0472">Membrane</keyword>
<feature type="transmembrane region" description="Helical" evidence="2">
    <location>
        <begin position="357"/>
        <end position="376"/>
    </location>
</feature>
<dbReference type="STRING" id="447689.BA195_13795"/>
<keyword evidence="2" id="KW-1133">Transmembrane helix</keyword>
<dbReference type="Proteomes" id="UP000093186">
    <property type="component" value="Unassembled WGS sequence"/>
</dbReference>
<keyword evidence="1" id="KW-0175">Coiled coil</keyword>
<accession>A0A1B9XWL2</accession>
<dbReference type="OrthoDB" id="5500487at2"/>
<keyword evidence="2" id="KW-0812">Transmembrane</keyword>
<sequence length="459" mass="53300">MNITQIKNIEAQLLEIEQLKIENLVAEVFNNQDIENIKIGEFNVPEYVSTLKRLIKQFKIELNDNGFFLPFQYNYQNEYGNGNLTNDFKQIIAQLKVKNHANLNNTTGFINRLVYYQIANGFWDKSTRKLHKPNEIKIVELNDQLNLIAKQLEKYGTNFKELTSELNLKKEDLESFISQKQKELQQITNNLQTSNSNNNQIAQLLNSSTSTNEKINGILQQQNQNLENQIKKIEKQEVNFDNQAERFSNLESSLNEKIKDSKYQVAEFEEKLKFIEDKKAFFEERNNYLDELIGREVGASLFETFKQRKGELENPVNKWLWIVIAMAILTFGAILIIFTNAFGYLGEVPTEISTVRLITNSIKSLPFFLLLFYAIAQYNKERNFQEEYAFKSAVALTIKAYSDLITEETLKDQLIVNSVSRIFKSPSTNKKSNKMKNDTTMMNTAKDLLDTAIEVMKKK</sequence>
<evidence type="ECO:0000256" key="2">
    <source>
        <dbReference type="SAM" id="Phobius"/>
    </source>
</evidence>
<evidence type="ECO:0000256" key="1">
    <source>
        <dbReference type="SAM" id="Coils"/>
    </source>
</evidence>